<keyword evidence="2" id="KW-0808">Transferase</keyword>
<reference evidence="4 5" key="1">
    <citation type="submission" date="2024-03" db="EMBL/GenBank/DDBJ databases">
        <title>Community enrichment and isolation of bacterial strains for fucoidan degradation.</title>
        <authorList>
            <person name="Sichert A."/>
        </authorList>
    </citation>
    <scope>NUCLEOTIDE SEQUENCE [LARGE SCALE GENOMIC DNA]</scope>
    <source>
        <strain evidence="4 5">AS12</strain>
    </source>
</reference>
<evidence type="ECO:0000256" key="1">
    <source>
        <dbReference type="ARBA" id="ARBA00022676"/>
    </source>
</evidence>
<feature type="domain" description="Glycosyl transferase family 1" evidence="3">
    <location>
        <begin position="202"/>
        <end position="354"/>
    </location>
</feature>
<evidence type="ECO:0000256" key="2">
    <source>
        <dbReference type="ARBA" id="ARBA00022679"/>
    </source>
</evidence>
<gene>
    <name evidence="4" type="ORF">WNY77_21070</name>
</gene>
<dbReference type="InterPro" id="IPR001296">
    <property type="entry name" value="Glyco_trans_1"/>
</dbReference>
<dbReference type="Pfam" id="PF00534">
    <property type="entry name" value="Glycos_transf_1"/>
    <property type="match status" value="1"/>
</dbReference>
<name>A0ABU9T2C5_9ALTE</name>
<protein>
    <submittedName>
        <fullName evidence="4">Glycosyltransferase</fullName>
    </submittedName>
</protein>
<organism evidence="4 5">
    <name type="scientific">Paraglaciecola mesophila</name>
    <dbReference type="NCBI Taxonomy" id="197222"/>
    <lineage>
        <taxon>Bacteria</taxon>
        <taxon>Pseudomonadati</taxon>
        <taxon>Pseudomonadota</taxon>
        <taxon>Gammaproteobacteria</taxon>
        <taxon>Alteromonadales</taxon>
        <taxon>Alteromonadaceae</taxon>
        <taxon>Paraglaciecola</taxon>
    </lineage>
</organism>
<keyword evidence="1" id="KW-0328">Glycosyltransferase</keyword>
<dbReference type="RefSeq" id="WP_342882876.1">
    <property type="nucleotide sequence ID" value="NZ_JBBMQS010000023.1"/>
</dbReference>
<dbReference type="EMBL" id="JBBMQS010000023">
    <property type="protein sequence ID" value="MEM5499908.1"/>
    <property type="molecule type" value="Genomic_DNA"/>
</dbReference>
<sequence>MEVVVTCEFRFYRTPDQKVWTSSAFLYHFWQRYLATFKKVIVVARIQDVDAPQQSWHLSSGLDVTFVGLPYYVGFAGLLRNFRKIRKTINAVVTPQRAVIYRVPSQSAMLASFGIAAKQGFALEVVGDPLDVFNTGITNGPLDKILGWVSYTGLRYMARNALAACYVTKEYLQRRYPVSNCALSVGCSDIELPAASYVTQARGFNTPGKQLVFVGSFSQMYKGPDLLIHAISYLKKQGQAYNVTMLGGGIFLQEMQALAKKLECSELIHFAGEVEHADVIQYLDNADAFVMPSRTEGLPRALIEAMARGLPCIASNVGGIPELLDNATVVENNNWSQLAQKIHGLLSSPESMSQASMRNLEYAKLYELELLAKKRGDFYQSYFDLKSKYS</sequence>
<keyword evidence="5" id="KW-1185">Reference proteome</keyword>
<proteinExistence type="predicted"/>
<accession>A0ABU9T2C5</accession>
<dbReference type="PANTHER" id="PTHR12526">
    <property type="entry name" value="GLYCOSYLTRANSFERASE"/>
    <property type="match status" value="1"/>
</dbReference>
<dbReference type="PANTHER" id="PTHR12526:SF629">
    <property type="entry name" value="TEICHURONIC ACID BIOSYNTHESIS GLYCOSYLTRANSFERASE TUAH-RELATED"/>
    <property type="match status" value="1"/>
</dbReference>
<evidence type="ECO:0000259" key="3">
    <source>
        <dbReference type="Pfam" id="PF00534"/>
    </source>
</evidence>
<dbReference type="Proteomes" id="UP001461163">
    <property type="component" value="Unassembled WGS sequence"/>
</dbReference>
<comment type="caution">
    <text evidence="4">The sequence shown here is derived from an EMBL/GenBank/DDBJ whole genome shotgun (WGS) entry which is preliminary data.</text>
</comment>
<evidence type="ECO:0000313" key="5">
    <source>
        <dbReference type="Proteomes" id="UP001461163"/>
    </source>
</evidence>
<dbReference type="SUPFAM" id="SSF53756">
    <property type="entry name" value="UDP-Glycosyltransferase/glycogen phosphorylase"/>
    <property type="match status" value="1"/>
</dbReference>
<dbReference type="CDD" id="cd03801">
    <property type="entry name" value="GT4_PimA-like"/>
    <property type="match status" value="1"/>
</dbReference>
<dbReference type="Gene3D" id="3.40.50.2000">
    <property type="entry name" value="Glycogen Phosphorylase B"/>
    <property type="match status" value="1"/>
</dbReference>
<evidence type="ECO:0000313" key="4">
    <source>
        <dbReference type="EMBL" id="MEM5499908.1"/>
    </source>
</evidence>